<dbReference type="AlphaFoldDB" id="A0A975JFZ3"/>
<dbReference type="InterPro" id="IPR052196">
    <property type="entry name" value="Bact_Kbp"/>
</dbReference>
<evidence type="ECO:0000313" key="4">
    <source>
        <dbReference type="EMBL" id="QUJ77280.1"/>
    </source>
</evidence>
<dbReference type="Pfam" id="PF01476">
    <property type="entry name" value="LysM"/>
    <property type="match status" value="1"/>
</dbReference>
<dbReference type="InterPro" id="IPR018392">
    <property type="entry name" value="LysM"/>
</dbReference>
<dbReference type="EMBL" id="CP073581">
    <property type="protein sequence ID" value="QUJ77280.1"/>
    <property type="molecule type" value="Genomic_DNA"/>
</dbReference>
<dbReference type="Gene3D" id="3.10.350.10">
    <property type="entry name" value="LysM domain"/>
    <property type="match status" value="1"/>
</dbReference>
<evidence type="ECO:0000256" key="1">
    <source>
        <dbReference type="SAM" id="MobiDB-lite"/>
    </source>
</evidence>
<dbReference type="SMART" id="SM00257">
    <property type="entry name" value="LysM"/>
    <property type="match status" value="1"/>
</dbReference>
<keyword evidence="2" id="KW-0472">Membrane</keyword>
<feature type="region of interest" description="Disordered" evidence="1">
    <location>
        <begin position="172"/>
        <end position="229"/>
    </location>
</feature>
<dbReference type="InterPro" id="IPR036779">
    <property type="entry name" value="LysM_dom_sf"/>
</dbReference>
<feature type="compositionally biased region" description="Low complexity" evidence="1">
    <location>
        <begin position="213"/>
        <end position="228"/>
    </location>
</feature>
<gene>
    <name evidence="4" type="ORF">KDD17_04500</name>
</gene>
<feature type="transmembrane region" description="Helical" evidence="2">
    <location>
        <begin position="12"/>
        <end position="33"/>
    </location>
</feature>
<dbReference type="KEGG" id="sual:KDD17_04500"/>
<reference evidence="4" key="1">
    <citation type="submission" date="2021-04" db="EMBL/GenBank/DDBJ databases">
        <title>Complete genome sequence for Sulfitobacter sp. strain JK7-1.</title>
        <authorList>
            <person name="Park S.-J."/>
        </authorList>
    </citation>
    <scope>NUCLEOTIDE SEQUENCE</scope>
    <source>
        <strain evidence="4">JK7-1</strain>
    </source>
</reference>
<dbReference type="CDD" id="cd00118">
    <property type="entry name" value="LysM"/>
    <property type="match status" value="1"/>
</dbReference>
<dbReference type="Proteomes" id="UP000683291">
    <property type="component" value="Chromosome 1"/>
</dbReference>
<keyword evidence="2" id="KW-1133">Transmembrane helix</keyword>
<dbReference type="PANTHER" id="PTHR34700:SF4">
    <property type="entry name" value="PHAGE-LIKE ELEMENT PBSX PROTEIN XKDP"/>
    <property type="match status" value="1"/>
</dbReference>
<keyword evidence="2" id="KW-0812">Transmembrane</keyword>
<organism evidence="4 5">
    <name type="scientific">Sulfitobacter albidus</name>
    <dbReference type="NCBI Taxonomy" id="2829501"/>
    <lineage>
        <taxon>Bacteria</taxon>
        <taxon>Pseudomonadati</taxon>
        <taxon>Pseudomonadota</taxon>
        <taxon>Alphaproteobacteria</taxon>
        <taxon>Rhodobacterales</taxon>
        <taxon>Roseobacteraceae</taxon>
        <taxon>Sulfitobacter</taxon>
    </lineage>
</organism>
<protein>
    <submittedName>
        <fullName evidence="4">LysM peptidoglycan-binding domain-containing protein</fullName>
    </submittedName>
</protein>
<feature type="domain" description="LysM" evidence="3">
    <location>
        <begin position="368"/>
        <end position="417"/>
    </location>
</feature>
<keyword evidence="5" id="KW-1185">Reference proteome</keyword>
<feature type="compositionally biased region" description="Low complexity" evidence="1">
    <location>
        <begin position="174"/>
        <end position="194"/>
    </location>
</feature>
<evidence type="ECO:0000259" key="3">
    <source>
        <dbReference type="PROSITE" id="PS51782"/>
    </source>
</evidence>
<evidence type="ECO:0000313" key="5">
    <source>
        <dbReference type="Proteomes" id="UP000683291"/>
    </source>
</evidence>
<proteinExistence type="predicted"/>
<dbReference type="RefSeq" id="WP_212705476.1">
    <property type="nucleotide sequence ID" value="NZ_CP073581.1"/>
</dbReference>
<dbReference type="PROSITE" id="PS51782">
    <property type="entry name" value="LYSM"/>
    <property type="match status" value="1"/>
</dbReference>
<name>A0A975JFZ3_9RHOB</name>
<sequence>MSKILAGLGGNAGLVAAGGVLVLAVGVGAYLSFGGQPQPGAGTATPATATAPQVAAAPAVSIAPPAQSEAATPVPVAEPTAPTFDELRRETDGSTVIAGRAAPLSEVKILVDGVEVAKTTADSGGGFAAFAALPAADAPQVVTLSAREGETDVRSDDQIILAPVAPRDPVALSETAPEAPAPAPTTAQPEAVAEVEPTGDTPPQDVRAEPDTPKAAAPDDSSAEPAPTVTAAVDDAQAPQTSAPVAVLKSDADGVRLLQAARPEAMTSVALDTIGYSAVGDVQLAGRAQDSAAEVRIYLDNRAVVSLPVDTQGRWQGDLPNVDEGVYTLRVDEVSAGGDVSSRVETPFKREAADVLAEAAAQSDRPIAEITVQQGATLWAIARDRYGDGTLYVRVFEANAKSIRDPDLIYPGQVFDLPED</sequence>
<accession>A0A975JFZ3</accession>
<evidence type="ECO:0000256" key="2">
    <source>
        <dbReference type="SAM" id="Phobius"/>
    </source>
</evidence>
<dbReference type="PANTHER" id="PTHR34700">
    <property type="entry name" value="POTASSIUM BINDING PROTEIN KBP"/>
    <property type="match status" value="1"/>
</dbReference>